<dbReference type="AlphaFoldDB" id="A0A8S3JNX0"/>
<evidence type="ECO:0000313" key="2">
    <source>
        <dbReference type="Proteomes" id="UP000676336"/>
    </source>
</evidence>
<comment type="caution">
    <text evidence="1">The sequence shown here is derived from an EMBL/GenBank/DDBJ whole genome shotgun (WGS) entry which is preliminary data.</text>
</comment>
<accession>A0A8S3JNX0</accession>
<proteinExistence type="predicted"/>
<sequence>PTITDGNVQLLMQTISSYYTSHRITVLSTQTYTAIPLSVEHFVTISGDLMTRIRFIITSQSSIVLGSNIEPLASIKDMLNTNNYQIYQQCVPYISLNILLPLNICIPFNEISLWTNLIASAVSAATVLKRVEDRSTSSFLSRALKL</sequence>
<feature type="non-terminal residue" evidence="1">
    <location>
        <position position="1"/>
    </location>
</feature>
<evidence type="ECO:0000313" key="1">
    <source>
        <dbReference type="EMBL" id="CAF5220038.1"/>
    </source>
</evidence>
<protein>
    <submittedName>
        <fullName evidence="1">Uncharacterized protein</fullName>
    </submittedName>
</protein>
<organism evidence="1 2">
    <name type="scientific">Rotaria magnacalcarata</name>
    <dbReference type="NCBI Taxonomy" id="392030"/>
    <lineage>
        <taxon>Eukaryota</taxon>
        <taxon>Metazoa</taxon>
        <taxon>Spiralia</taxon>
        <taxon>Gnathifera</taxon>
        <taxon>Rotifera</taxon>
        <taxon>Eurotatoria</taxon>
        <taxon>Bdelloidea</taxon>
        <taxon>Philodinida</taxon>
        <taxon>Philodinidae</taxon>
        <taxon>Rotaria</taxon>
    </lineage>
</organism>
<gene>
    <name evidence="1" type="ORF">SMN809_LOCUS81702</name>
</gene>
<dbReference type="EMBL" id="CAJOBI010349183">
    <property type="protein sequence ID" value="CAF5220038.1"/>
    <property type="molecule type" value="Genomic_DNA"/>
</dbReference>
<dbReference type="Proteomes" id="UP000676336">
    <property type="component" value="Unassembled WGS sequence"/>
</dbReference>
<name>A0A8S3JNX0_9BILA</name>
<reference evidence="1" key="1">
    <citation type="submission" date="2021-02" db="EMBL/GenBank/DDBJ databases">
        <authorList>
            <person name="Nowell W R."/>
        </authorList>
    </citation>
    <scope>NUCLEOTIDE SEQUENCE</scope>
</reference>